<organism evidence="1 2">
    <name type="scientific">Zasmidium cellare ATCC 36951</name>
    <dbReference type="NCBI Taxonomy" id="1080233"/>
    <lineage>
        <taxon>Eukaryota</taxon>
        <taxon>Fungi</taxon>
        <taxon>Dikarya</taxon>
        <taxon>Ascomycota</taxon>
        <taxon>Pezizomycotina</taxon>
        <taxon>Dothideomycetes</taxon>
        <taxon>Dothideomycetidae</taxon>
        <taxon>Mycosphaerellales</taxon>
        <taxon>Mycosphaerellaceae</taxon>
        <taxon>Zasmidium</taxon>
    </lineage>
</organism>
<dbReference type="Proteomes" id="UP000799537">
    <property type="component" value="Unassembled WGS sequence"/>
</dbReference>
<feature type="non-terminal residue" evidence="1">
    <location>
        <position position="1"/>
    </location>
</feature>
<dbReference type="OrthoDB" id="194358at2759"/>
<name>A0A6A6BXV0_ZASCE</name>
<gene>
    <name evidence="1" type="ORF">M409DRAFT_33155</name>
</gene>
<dbReference type="RefSeq" id="XP_033659271.1">
    <property type="nucleotide sequence ID" value="XM_033810278.1"/>
</dbReference>
<dbReference type="GeneID" id="54563550"/>
<evidence type="ECO:0000313" key="2">
    <source>
        <dbReference type="Proteomes" id="UP000799537"/>
    </source>
</evidence>
<sequence>LEDRISYVLQQAALVGFPSLDALAADYYTASFSETSPLFSDQILSRNRRLPKLIATIRQAAKDWSEWERRGYQQDTVKSAEEL</sequence>
<protein>
    <submittedName>
        <fullName evidence="1">Uncharacterized protein</fullName>
    </submittedName>
</protein>
<evidence type="ECO:0000313" key="1">
    <source>
        <dbReference type="EMBL" id="KAF2158382.1"/>
    </source>
</evidence>
<proteinExistence type="predicted"/>
<dbReference type="EMBL" id="ML993676">
    <property type="protein sequence ID" value="KAF2158382.1"/>
    <property type="molecule type" value="Genomic_DNA"/>
</dbReference>
<feature type="non-terminal residue" evidence="1">
    <location>
        <position position="83"/>
    </location>
</feature>
<dbReference type="AlphaFoldDB" id="A0A6A6BXV0"/>
<reference evidence="1" key="1">
    <citation type="journal article" date="2020" name="Stud. Mycol.">
        <title>101 Dothideomycetes genomes: a test case for predicting lifestyles and emergence of pathogens.</title>
        <authorList>
            <person name="Haridas S."/>
            <person name="Albert R."/>
            <person name="Binder M."/>
            <person name="Bloem J."/>
            <person name="Labutti K."/>
            <person name="Salamov A."/>
            <person name="Andreopoulos B."/>
            <person name="Baker S."/>
            <person name="Barry K."/>
            <person name="Bills G."/>
            <person name="Bluhm B."/>
            <person name="Cannon C."/>
            <person name="Castanera R."/>
            <person name="Culley D."/>
            <person name="Daum C."/>
            <person name="Ezra D."/>
            <person name="Gonzalez J."/>
            <person name="Henrissat B."/>
            <person name="Kuo A."/>
            <person name="Liang C."/>
            <person name="Lipzen A."/>
            <person name="Lutzoni F."/>
            <person name="Magnuson J."/>
            <person name="Mondo S."/>
            <person name="Nolan M."/>
            <person name="Ohm R."/>
            <person name="Pangilinan J."/>
            <person name="Park H.-J."/>
            <person name="Ramirez L."/>
            <person name="Alfaro M."/>
            <person name="Sun H."/>
            <person name="Tritt A."/>
            <person name="Yoshinaga Y."/>
            <person name="Zwiers L.-H."/>
            <person name="Turgeon B."/>
            <person name="Goodwin S."/>
            <person name="Spatafora J."/>
            <person name="Crous P."/>
            <person name="Grigoriev I."/>
        </authorList>
    </citation>
    <scope>NUCLEOTIDE SEQUENCE</scope>
    <source>
        <strain evidence="1">ATCC 36951</strain>
    </source>
</reference>
<keyword evidence="2" id="KW-1185">Reference proteome</keyword>
<accession>A0A6A6BXV0</accession>